<dbReference type="Proteomes" id="UP000249789">
    <property type="component" value="Unassembled WGS sequence"/>
</dbReference>
<dbReference type="AlphaFoldDB" id="A0A8G1VWI6"/>
<dbReference type="RefSeq" id="XP_040799625.1">
    <property type="nucleotide sequence ID" value="XM_040950230.1"/>
</dbReference>
<evidence type="ECO:0000256" key="1">
    <source>
        <dbReference type="SAM" id="MobiDB-lite"/>
    </source>
</evidence>
<dbReference type="VEuPathDB" id="FungiDB:BO72DRAFT_529176"/>
<keyword evidence="3" id="KW-1185">Reference proteome</keyword>
<evidence type="ECO:0000313" key="2">
    <source>
        <dbReference type="EMBL" id="RAK75615.1"/>
    </source>
</evidence>
<evidence type="ECO:0000313" key="3">
    <source>
        <dbReference type="Proteomes" id="UP000249789"/>
    </source>
</evidence>
<dbReference type="GeneID" id="63867565"/>
<dbReference type="EMBL" id="KZ824655">
    <property type="protein sequence ID" value="RAK75615.1"/>
    <property type="molecule type" value="Genomic_DNA"/>
</dbReference>
<accession>A0A8G1VWI6</accession>
<organism evidence="2 3">
    <name type="scientific">Aspergillus fijiensis CBS 313.89</name>
    <dbReference type="NCBI Taxonomy" id="1448319"/>
    <lineage>
        <taxon>Eukaryota</taxon>
        <taxon>Fungi</taxon>
        <taxon>Dikarya</taxon>
        <taxon>Ascomycota</taxon>
        <taxon>Pezizomycotina</taxon>
        <taxon>Eurotiomycetes</taxon>
        <taxon>Eurotiomycetidae</taxon>
        <taxon>Eurotiales</taxon>
        <taxon>Aspergillaceae</taxon>
        <taxon>Aspergillus</taxon>
    </lineage>
</organism>
<reference evidence="2 3" key="1">
    <citation type="submission" date="2018-02" db="EMBL/GenBank/DDBJ databases">
        <title>The genomes of Aspergillus section Nigri reveals drivers in fungal speciation.</title>
        <authorList>
            <consortium name="DOE Joint Genome Institute"/>
            <person name="Vesth T.C."/>
            <person name="Nybo J."/>
            <person name="Theobald S."/>
            <person name="Brandl J."/>
            <person name="Frisvad J.C."/>
            <person name="Nielsen K.F."/>
            <person name="Lyhne E.K."/>
            <person name="Kogle M.E."/>
            <person name="Kuo A."/>
            <person name="Riley R."/>
            <person name="Clum A."/>
            <person name="Nolan M."/>
            <person name="Lipzen A."/>
            <person name="Salamov A."/>
            <person name="Henrissat B."/>
            <person name="Wiebenga A."/>
            <person name="De vries R.P."/>
            <person name="Grigoriev I.V."/>
            <person name="Mortensen U.H."/>
            <person name="Andersen M.R."/>
            <person name="Baker S.E."/>
        </authorList>
    </citation>
    <scope>NUCLEOTIDE SEQUENCE [LARGE SCALE GENOMIC DNA]</scope>
    <source>
        <strain evidence="2 3">CBS 313.89</strain>
    </source>
</reference>
<protein>
    <submittedName>
        <fullName evidence="2">Uncharacterized protein</fullName>
    </submittedName>
</protein>
<gene>
    <name evidence="2" type="ORF">BO72DRAFT_529176</name>
</gene>
<proteinExistence type="predicted"/>
<feature type="region of interest" description="Disordered" evidence="1">
    <location>
        <begin position="67"/>
        <end position="96"/>
    </location>
</feature>
<name>A0A8G1VWI6_9EURO</name>
<dbReference type="OrthoDB" id="4364812at2759"/>
<sequence>MIGGWNPLKGRRNALSVAPEVYGYAREQWKHTSPLTPSAQRAHIFAEYTTLGVDGQQPYTTLLANAAAATTPSSPQPNEPSATAHAPRRQTGAEGRVGFLIPWLRTAYHPSADETSRR</sequence>